<sequence>MAQLRNQEIICVSSVDWDPIWTRKQQIMSRLDPSNRILYVEPPGTLISPLKDPSFWRKWRPWGWFAGRPRPNIFLFHPPVVLPFGNLYPLVARVNQYWLAFWLRQAVRRLGMKRPILWTYLPGTATLARLIEHKLLVYDCVDEHGAYKGLVREEAVWEQEKELLQRTDVTFVTAPGLYERRKDYARRIYYLPNAADVVHFSKAAAPATVVPEEIERLPRPRLCFVGVIQEWVDTALLAYVARERPDWSLILIGPVAPGVRLHGLDQMPNVFLLGRKPKEALPNYLKGCDVCLNVFRPSALTANVSPLKFYEYLASGRPVVSTDMPAVREFADIVAIAKDGPGFVRAVEETLAIENEARQRERLLRAREHSWEARAAFMEEKIAEALAEKEQG</sequence>
<gene>
    <name evidence="1" type="ORF">EDD75_1508</name>
</gene>
<dbReference type="AlphaFoldDB" id="A0A3N5BGT0"/>
<dbReference type="GO" id="GO:0016740">
    <property type="term" value="F:transferase activity"/>
    <property type="evidence" value="ECO:0007669"/>
    <property type="project" value="UniProtKB-KW"/>
</dbReference>
<dbReference type="OrthoDB" id="9816564at2"/>
<name>A0A3N5BGT0_9THEO</name>
<keyword evidence="1" id="KW-0808">Transferase</keyword>
<dbReference type="PANTHER" id="PTHR12526">
    <property type="entry name" value="GLYCOSYLTRANSFERASE"/>
    <property type="match status" value="1"/>
</dbReference>
<reference evidence="1 2" key="1">
    <citation type="submission" date="2018-11" db="EMBL/GenBank/DDBJ databases">
        <title>Genomic Encyclopedia of Type Strains, Phase IV (KMG-IV): sequencing the most valuable type-strain genomes for metagenomic binning, comparative biology and taxonomic classification.</title>
        <authorList>
            <person name="Goeker M."/>
        </authorList>
    </citation>
    <scope>NUCLEOTIDE SEQUENCE [LARGE SCALE GENOMIC DNA]</scope>
    <source>
        <strain evidence="1 2">DSM 102936</strain>
    </source>
</reference>
<protein>
    <submittedName>
        <fullName evidence="1">Glycosyltransferase involved in cell wall biosynthesis</fullName>
    </submittedName>
</protein>
<evidence type="ECO:0000313" key="1">
    <source>
        <dbReference type="EMBL" id="RPF47222.1"/>
    </source>
</evidence>
<organism evidence="1 2">
    <name type="scientific">Thermodesulfitimonas autotrophica</name>
    <dbReference type="NCBI Taxonomy" id="1894989"/>
    <lineage>
        <taxon>Bacteria</taxon>
        <taxon>Bacillati</taxon>
        <taxon>Bacillota</taxon>
        <taxon>Clostridia</taxon>
        <taxon>Thermoanaerobacterales</taxon>
        <taxon>Thermoanaerobacteraceae</taxon>
        <taxon>Thermodesulfitimonas</taxon>
    </lineage>
</organism>
<dbReference type="EMBL" id="RKRE01000002">
    <property type="protein sequence ID" value="RPF47222.1"/>
    <property type="molecule type" value="Genomic_DNA"/>
</dbReference>
<dbReference type="Proteomes" id="UP000282654">
    <property type="component" value="Unassembled WGS sequence"/>
</dbReference>
<proteinExistence type="predicted"/>
<dbReference type="Pfam" id="PF13692">
    <property type="entry name" value="Glyco_trans_1_4"/>
    <property type="match status" value="1"/>
</dbReference>
<dbReference type="RefSeq" id="WP_123930226.1">
    <property type="nucleotide sequence ID" value="NZ_RKRE01000002.1"/>
</dbReference>
<dbReference type="Gene3D" id="3.40.50.2000">
    <property type="entry name" value="Glycogen Phosphorylase B"/>
    <property type="match status" value="1"/>
</dbReference>
<dbReference type="PANTHER" id="PTHR12526:SF630">
    <property type="entry name" value="GLYCOSYLTRANSFERASE"/>
    <property type="match status" value="1"/>
</dbReference>
<evidence type="ECO:0000313" key="2">
    <source>
        <dbReference type="Proteomes" id="UP000282654"/>
    </source>
</evidence>
<comment type="caution">
    <text evidence="1">The sequence shown here is derived from an EMBL/GenBank/DDBJ whole genome shotgun (WGS) entry which is preliminary data.</text>
</comment>
<dbReference type="SUPFAM" id="SSF53756">
    <property type="entry name" value="UDP-Glycosyltransferase/glycogen phosphorylase"/>
    <property type="match status" value="1"/>
</dbReference>
<accession>A0A3N5BGT0</accession>
<keyword evidence="2" id="KW-1185">Reference proteome</keyword>